<comment type="caution">
    <text evidence="2">The sequence shown here is derived from an EMBL/GenBank/DDBJ whole genome shotgun (WGS) entry which is preliminary data.</text>
</comment>
<sequence length="351" mass="38033">MPKMFMEGQPRNKRVLGARELFERALKGGIRARADLQEALSTSDFPYLLGAGYDRELISAYNAIDPIWPSFATRRTVPNFKDRTLIDLLGGRAGLDKVKEGAEYKARGVTESKKSFKVEKYGAVIPLTWEMFINDDLGAFDSLPDRLATAARETEERNAASVFFNAAGTGLSTWADARDVTSKNLTADNLQGGIDAISTRTDADGRPVITPGLRLMVPPSLANVANAIVKTLRVKDPTTGREIEGNGLSATPEVVVNPWLTVVGSGYASVSKMWALLPDPNSARPHIVEAFLAGHETPDLRVKSDAGDRVGGGSIDPLEGSFDDDQIRYRVRHENGAAALWDDALYIGIGS</sequence>
<dbReference type="AlphaFoldDB" id="A0A413RJN7"/>
<accession>A0A413RJN7</accession>
<dbReference type="EMBL" id="QWKP01000211">
    <property type="protein sequence ID" value="RHA38734.1"/>
    <property type="molecule type" value="Genomic_DNA"/>
</dbReference>
<comment type="subcellular location">
    <subcellularLocation>
        <location evidence="1">Virion</location>
    </subcellularLocation>
</comment>
<proteinExistence type="predicted"/>
<evidence type="ECO:0000313" key="2">
    <source>
        <dbReference type="EMBL" id="RHA38734.1"/>
    </source>
</evidence>
<reference evidence="2 3" key="1">
    <citation type="submission" date="2018-08" db="EMBL/GenBank/DDBJ databases">
        <title>Cellulomonas rhizosphaerae sp. nov., a novel actinomycete isolated from soil.</title>
        <authorList>
            <person name="Tian Y."/>
        </authorList>
    </citation>
    <scope>NUCLEOTIDE SEQUENCE [LARGE SCALE GENOMIC DNA]</scope>
    <source>
        <strain evidence="2 3">NEAU-TCZ24</strain>
    </source>
</reference>
<dbReference type="Proteomes" id="UP000283374">
    <property type="component" value="Unassembled WGS sequence"/>
</dbReference>
<dbReference type="Pfam" id="PF25209">
    <property type="entry name" value="Phage_capsid_4"/>
    <property type="match status" value="1"/>
</dbReference>
<dbReference type="NCBIfam" id="TIGR01554">
    <property type="entry name" value="major_cap_HK97"/>
    <property type="match status" value="1"/>
</dbReference>
<dbReference type="RefSeq" id="WP_118767927.1">
    <property type="nucleotide sequence ID" value="NZ_QWKP01000211.1"/>
</dbReference>
<name>A0A413RJN7_9CELL</name>
<dbReference type="InterPro" id="IPR024455">
    <property type="entry name" value="Phage_capsid"/>
</dbReference>
<protein>
    <submittedName>
        <fullName evidence="2">Phage major capsid protein</fullName>
    </submittedName>
</protein>
<dbReference type="SUPFAM" id="SSF56563">
    <property type="entry name" value="Major capsid protein gp5"/>
    <property type="match status" value="1"/>
</dbReference>
<gene>
    <name evidence="2" type="ORF">D1825_13455</name>
</gene>
<organism evidence="2 3">
    <name type="scientific">Cellulomonas rhizosphaerae</name>
    <dbReference type="NCBI Taxonomy" id="2293719"/>
    <lineage>
        <taxon>Bacteria</taxon>
        <taxon>Bacillati</taxon>
        <taxon>Actinomycetota</taxon>
        <taxon>Actinomycetes</taxon>
        <taxon>Micrococcales</taxon>
        <taxon>Cellulomonadaceae</taxon>
        <taxon>Cellulomonas</taxon>
    </lineage>
</organism>
<evidence type="ECO:0000313" key="3">
    <source>
        <dbReference type="Proteomes" id="UP000283374"/>
    </source>
</evidence>
<dbReference type="OrthoDB" id="3830856at2"/>
<evidence type="ECO:0000256" key="1">
    <source>
        <dbReference type="ARBA" id="ARBA00004328"/>
    </source>
</evidence>
<keyword evidence="3" id="KW-1185">Reference proteome</keyword>